<dbReference type="AlphaFoldDB" id="A0A239GJJ0"/>
<dbReference type="EMBL" id="FZOD01000014">
    <property type="protein sequence ID" value="SNS69337.1"/>
    <property type="molecule type" value="Genomic_DNA"/>
</dbReference>
<evidence type="ECO:0008006" key="3">
    <source>
        <dbReference type="Google" id="ProtNLM"/>
    </source>
</evidence>
<dbReference type="RefSeq" id="WP_218825332.1">
    <property type="nucleotide sequence ID" value="NZ_FZOD01000014.1"/>
</dbReference>
<dbReference type="InterPro" id="IPR012334">
    <property type="entry name" value="Pectin_lyas_fold"/>
</dbReference>
<dbReference type="InterPro" id="IPR011050">
    <property type="entry name" value="Pectin_lyase_fold/virulence"/>
</dbReference>
<name>A0A239GJJ0_9ACTN</name>
<dbReference type="Proteomes" id="UP000198282">
    <property type="component" value="Unassembled WGS sequence"/>
</dbReference>
<evidence type="ECO:0000313" key="2">
    <source>
        <dbReference type="Proteomes" id="UP000198282"/>
    </source>
</evidence>
<dbReference type="SUPFAM" id="SSF51126">
    <property type="entry name" value="Pectin lyase-like"/>
    <property type="match status" value="1"/>
</dbReference>
<dbReference type="Gene3D" id="2.160.20.10">
    <property type="entry name" value="Single-stranded right-handed beta-helix, Pectin lyase-like"/>
    <property type="match status" value="1"/>
</dbReference>
<keyword evidence="2" id="KW-1185">Reference proteome</keyword>
<gene>
    <name evidence="1" type="ORF">SAMN05216276_101424</name>
</gene>
<proteinExistence type="predicted"/>
<accession>A0A239GJJ0</accession>
<organism evidence="1 2">
    <name type="scientific">Streptosporangium subroseum</name>
    <dbReference type="NCBI Taxonomy" id="106412"/>
    <lineage>
        <taxon>Bacteria</taxon>
        <taxon>Bacillati</taxon>
        <taxon>Actinomycetota</taxon>
        <taxon>Actinomycetes</taxon>
        <taxon>Streptosporangiales</taxon>
        <taxon>Streptosporangiaceae</taxon>
        <taxon>Streptosporangium</taxon>
    </lineage>
</organism>
<protein>
    <recommendedName>
        <fullName evidence="3">Right handed beta helix region</fullName>
    </recommendedName>
</protein>
<reference evidence="1 2" key="1">
    <citation type="submission" date="2017-06" db="EMBL/GenBank/DDBJ databases">
        <authorList>
            <person name="Kim H.J."/>
            <person name="Triplett B.A."/>
        </authorList>
    </citation>
    <scope>NUCLEOTIDE SEQUENCE [LARGE SCALE GENOMIC DNA]</scope>
    <source>
        <strain evidence="1 2">CGMCC 4.2132</strain>
    </source>
</reference>
<evidence type="ECO:0000313" key="1">
    <source>
        <dbReference type="EMBL" id="SNS69337.1"/>
    </source>
</evidence>
<sequence length="440" mass="45615">MDSTRRWAVPVLGAFTVSGMFLAVPAPLGAVRAPAAAVPVPVAATGTAAAGTVYYVDSRGGKDSAAGTSEATAWRSLHKVNATGLRAGDTVRFKRGGDWQGTLRLRSSGTAASPISVEPYGKGADPRITGSTACVVIAGAYVRVAGLRAGGCQWAGFEVRGDHNELVGVHADHNVTGVQLIGAHNTVRNSVLSANNRMSVNDKGGDNDSGAFGVLLNGDDNLVVGNVIVDSYARSEDYGTDGAAVEVYNGDRNRVARNVSRDNETFVELGARKGKTADGNVFAQNVVTSSRKRGSFLITRGPGSPIGPVKGTIAVHNSVYLPARDTIGWSCGDGCSPAILRLRNNVIMVGGRIGEEDGKGGADEGGNVYQGRSHRFKLGPRSIIADPRFRSREDLHLSPGSPAFGRALKLGPEWFGGAALARDLSGAPLPAAPASGAYQK</sequence>